<dbReference type="PANTHER" id="PTHR37049:SF5">
    <property type="entry name" value="TAIL SPECIFIC PROTEASE DOMAIN-CONTAINING PROTEIN"/>
    <property type="match status" value="1"/>
</dbReference>
<dbReference type="GO" id="GO:0008236">
    <property type="term" value="F:serine-type peptidase activity"/>
    <property type="evidence" value="ECO:0007669"/>
    <property type="project" value="InterPro"/>
</dbReference>
<feature type="chain" id="PRO_5041935908" evidence="2">
    <location>
        <begin position="21"/>
        <end position="919"/>
    </location>
</feature>
<keyword evidence="2" id="KW-0732">Signal</keyword>
<protein>
    <submittedName>
        <fullName evidence="5">Peptidase s41 family protein</fullName>
    </submittedName>
</protein>
<feature type="region of interest" description="Disordered" evidence="1">
    <location>
        <begin position="326"/>
        <end position="351"/>
    </location>
</feature>
<sequence length="919" mass="101537">MILLQYFTVLLSTCCGLVLARPSIRSPKELSRRQEAPVDDVKHLSVCGVIIDEVNKGFDAFYAIDAYDCLMSVPFHQAPALRFIEYYNTTMQFQSTLVHLKNPPPGYQQPAFDFMGGLEELKRNVIAGFFTRQYDFEVALQYLVYAVNDAHVDLYAGILSVFSFASPVSLVSASVDGKETPKVYFADDILNRQENNLETPISAVSHINDEPVAEYLARFGSLQSVGMLEPHADWNELMDSPVQDIQGIFSIFAGASTFFPGETITFSFEDPSMEKVELHWLAVYNIAEFTGPLETPGDFYNFFVLGLLPASYYDVPLPAVFGGPSGTEDVSADSATEDAPADGAIEDGAPGGASDGSWYETSFHAFPANPDVVQDDLGLDEGGILTGYFYEDMSTGVLSIPHFNQYGLEVESFAQSLAEFITGAKERQLSHIIIDLQKNVGGSTGIALLLFREFFPGFDPFAGSQRRSHELGNILGSATTRYWQSLAANTDERSALVADEWVIATRINDETGNNFTSWEEYEGPRRQGDDDFSLVERYDLKNPSFHTAAFDGWLLTRYLDDSEKDARAMWKPEDVVVLTDGTCSSACALFLELAKNQAGARTVVLGGAPKAGPMQAASGSRGARVYTDSLLYDDMSWIVKKNEAVKPLLPHSRNDTGIFIDHMTFNLRDQLPKDNTSLPLQFRYDPADCRLYFTLDNVYNMTTLWHDVSRAAFEDPSICVEGSTEYASQGGREKPPPDSSAVTPPPPRPGVTFTVDHDPSTDNGLPAGDVLAEYSLRIPDIWEPCPTDTGTCSADGRRCRTIRYTCDEGIFDEMACAPSCFIQPGKACFAFKADKIENSSQSTKKQKRVVLPARTQKNHISPRPSDHKKGSPTSAKNRVQKRGYKRPKHNESKLCSDRSQFPGVGRKKVGMWPPRTGSS</sequence>
<feature type="compositionally biased region" description="Basic residues" evidence="1">
    <location>
        <begin position="878"/>
        <end position="888"/>
    </location>
</feature>
<dbReference type="PANTHER" id="PTHR37049">
    <property type="entry name" value="PEPTIDASE S41 FAMILY PROTEIN"/>
    <property type="match status" value="1"/>
</dbReference>
<dbReference type="Pfam" id="PF23658">
    <property type="entry name" value="PDZ_CPAF_rel"/>
    <property type="match status" value="1"/>
</dbReference>
<dbReference type="Gene3D" id="3.90.226.10">
    <property type="entry name" value="2-enoyl-CoA Hydratase, Chain A, domain 1"/>
    <property type="match status" value="1"/>
</dbReference>
<dbReference type="InterPro" id="IPR052766">
    <property type="entry name" value="S41A_metabolite_peptidase"/>
</dbReference>
<evidence type="ECO:0000259" key="4">
    <source>
        <dbReference type="Pfam" id="PF23658"/>
    </source>
</evidence>
<feature type="domain" description="Tail specific protease" evidence="3">
    <location>
        <begin position="395"/>
        <end position="600"/>
    </location>
</feature>
<evidence type="ECO:0000313" key="5">
    <source>
        <dbReference type="EMBL" id="KAK1846468.1"/>
    </source>
</evidence>
<proteinExistence type="predicted"/>
<dbReference type="InterPro" id="IPR029045">
    <property type="entry name" value="ClpP/crotonase-like_dom_sf"/>
</dbReference>
<accession>A0AAD9EFJ2</accession>
<evidence type="ECO:0000259" key="3">
    <source>
        <dbReference type="Pfam" id="PF03572"/>
    </source>
</evidence>
<dbReference type="Pfam" id="PF03572">
    <property type="entry name" value="Peptidase_S41"/>
    <property type="match status" value="1"/>
</dbReference>
<dbReference type="Proteomes" id="UP001243330">
    <property type="component" value="Unassembled WGS sequence"/>
</dbReference>
<dbReference type="AlphaFoldDB" id="A0AAD9EFJ2"/>
<comment type="caution">
    <text evidence="5">The sequence shown here is derived from an EMBL/GenBank/DDBJ whole genome shotgun (WGS) entry which is preliminary data.</text>
</comment>
<feature type="region of interest" description="Disordered" evidence="1">
    <location>
        <begin position="724"/>
        <end position="767"/>
    </location>
</feature>
<evidence type="ECO:0000256" key="1">
    <source>
        <dbReference type="SAM" id="MobiDB-lite"/>
    </source>
</evidence>
<organism evidence="5 6">
    <name type="scientific">Colletotrichum chrysophilum</name>
    <dbReference type="NCBI Taxonomy" id="1836956"/>
    <lineage>
        <taxon>Eukaryota</taxon>
        <taxon>Fungi</taxon>
        <taxon>Dikarya</taxon>
        <taxon>Ascomycota</taxon>
        <taxon>Pezizomycotina</taxon>
        <taxon>Sordariomycetes</taxon>
        <taxon>Hypocreomycetidae</taxon>
        <taxon>Glomerellales</taxon>
        <taxon>Glomerellaceae</taxon>
        <taxon>Colletotrichum</taxon>
        <taxon>Colletotrichum gloeosporioides species complex</taxon>
    </lineage>
</organism>
<feature type="signal peptide" evidence="2">
    <location>
        <begin position="1"/>
        <end position="20"/>
    </location>
</feature>
<dbReference type="InterPro" id="IPR056186">
    <property type="entry name" value="PDZ_CPAF-rel"/>
</dbReference>
<keyword evidence="6" id="KW-1185">Reference proteome</keyword>
<evidence type="ECO:0000256" key="2">
    <source>
        <dbReference type="SAM" id="SignalP"/>
    </source>
</evidence>
<dbReference type="EMBL" id="JAQOWY010000235">
    <property type="protein sequence ID" value="KAK1846468.1"/>
    <property type="molecule type" value="Genomic_DNA"/>
</dbReference>
<name>A0AAD9EFJ2_9PEZI</name>
<feature type="region of interest" description="Disordered" evidence="1">
    <location>
        <begin position="839"/>
        <end position="919"/>
    </location>
</feature>
<dbReference type="InterPro" id="IPR005151">
    <property type="entry name" value="Tail-specific_protease"/>
</dbReference>
<reference evidence="5" key="1">
    <citation type="submission" date="2023-01" db="EMBL/GenBank/DDBJ databases">
        <title>Colletotrichum chrysophilum M932 genome sequence.</title>
        <authorList>
            <person name="Baroncelli R."/>
        </authorList>
    </citation>
    <scope>NUCLEOTIDE SEQUENCE</scope>
    <source>
        <strain evidence="5">M932</strain>
    </source>
</reference>
<gene>
    <name evidence="5" type="ORF">CCHR01_10904</name>
</gene>
<evidence type="ECO:0000313" key="6">
    <source>
        <dbReference type="Proteomes" id="UP001243330"/>
    </source>
</evidence>
<dbReference type="SUPFAM" id="SSF52096">
    <property type="entry name" value="ClpP/crotonase"/>
    <property type="match status" value="1"/>
</dbReference>
<dbReference type="GO" id="GO:0006508">
    <property type="term" value="P:proteolysis"/>
    <property type="evidence" value="ECO:0007669"/>
    <property type="project" value="InterPro"/>
</dbReference>
<feature type="domain" description="CPAF-like PDZ" evidence="4">
    <location>
        <begin position="163"/>
        <end position="281"/>
    </location>
</feature>